<dbReference type="EMBL" id="FNUE01000002">
    <property type="protein sequence ID" value="SEE60195.1"/>
    <property type="molecule type" value="Genomic_DNA"/>
</dbReference>
<evidence type="ECO:0000313" key="5">
    <source>
        <dbReference type="Proteomes" id="UP000183071"/>
    </source>
</evidence>
<reference evidence="2 4" key="1">
    <citation type="submission" date="2015-07" db="EMBL/GenBank/DDBJ databases">
        <title>Genome of Polaribacter dokdonenesis DSW-5, isolated from seawater off Dokdo in Korea.</title>
        <authorList>
            <person name="Yoon K."/>
            <person name="Song J.Y."/>
            <person name="Kim J.F."/>
        </authorList>
    </citation>
    <scope>NUCLEOTIDE SEQUENCE [LARGE SCALE GENOMIC DNA]</scope>
    <source>
        <strain evidence="2 4">DSW-5</strain>
    </source>
</reference>
<protein>
    <submittedName>
        <fullName evidence="2">Catabolite gene activator protein</fullName>
    </submittedName>
    <submittedName>
        <fullName evidence="3">cAMP-binding domain of CRP or a regulatory subunit of cAMP-dependent protein kinases</fullName>
    </submittedName>
</protein>
<name>A0A0N0UN40_9FLAO</name>
<dbReference type="Proteomes" id="UP000183071">
    <property type="component" value="Unassembled WGS sequence"/>
</dbReference>
<organism evidence="2 4">
    <name type="scientific">Polaribacter dokdonensis DSW-5</name>
    <dbReference type="NCBI Taxonomy" id="1300348"/>
    <lineage>
        <taxon>Bacteria</taxon>
        <taxon>Pseudomonadati</taxon>
        <taxon>Bacteroidota</taxon>
        <taxon>Flavobacteriia</taxon>
        <taxon>Flavobacteriales</taxon>
        <taxon>Flavobacteriaceae</taxon>
    </lineage>
</organism>
<dbReference type="Gene3D" id="2.60.120.10">
    <property type="entry name" value="Jelly Rolls"/>
    <property type="match status" value="1"/>
</dbReference>
<dbReference type="Pfam" id="PF00027">
    <property type="entry name" value="cNMP_binding"/>
    <property type="match status" value="1"/>
</dbReference>
<comment type="caution">
    <text evidence="2">The sequence shown here is derived from an EMBL/GenBank/DDBJ whole genome shotgun (WGS) entry which is preliminary data.</text>
</comment>
<sequence length="191" mass="22299">MENLKEFLNQFGSIPESSIDSFINLTSIEEYKKNETLINFNEVSKKFYIIKSGIVRSYHSDLKGKEYTRSFFTKGKAVGSLNSLISKKPTQIAYETLTGVKLFSIDFNEFMNLTKKDIHIANLYNRFLERIFFLMESEIFSLAVLDASERYLKLKEEIPDIDNIMTQYHIAAYLNITPVQLSRIRKKLYSK</sequence>
<dbReference type="SMART" id="SM00100">
    <property type="entry name" value="cNMP"/>
    <property type="match status" value="1"/>
</dbReference>
<dbReference type="OrthoDB" id="663011at2"/>
<dbReference type="RefSeq" id="WP_053972809.1">
    <property type="nucleotide sequence ID" value="NZ_FNUE01000002.1"/>
</dbReference>
<accession>A0A0N0UN40</accession>
<evidence type="ECO:0000259" key="1">
    <source>
        <dbReference type="PROSITE" id="PS50042"/>
    </source>
</evidence>
<dbReference type="InterPro" id="IPR000595">
    <property type="entry name" value="cNMP-bd_dom"/>
</dbReference>
<dbReference type="InterPro" id="IPR014710">
    <property type="entry name" value="RmlC-like_jellyroll"/>
</dbReference>
<dbReference type="PATRIC" id="fig|1300348.6.peg.85"/>
<dbReference type="InterPro" id="IPR018490">
    <property type="entry name" value="cNMP-bd_dom_sf"/>
</dbReference>
<keyword evidence="5" id="KW-1185">Reference proteome</keyword>
<reference evidence="3 5" key="2">
    <citation type="submission" date="2016-10" db="EMBL/GenBank/DDBJ databases">
        <authorList>
            <person name="Varghese N."/>
            <person name="Submissions S."/>
        </authorList>
    </citation>
    <scope>NUCLEOTIDE SEQUENCE [LARGE SCALE GENOMIC DNA]</scope>
    <source>
        <strain evidence="3 5">DSW-5</strain>
    </source>
</reference>
<evidence type="ECO:0000313" key="4">
    <source>
        <dbReference type="Proteomes" id="UP000037716"/>
    </source>
</evidence>
<gene>
    <name evidence="2" type="ORF">I602_84</name>
    <name evidence="3" type="ORF">SAMN05444353_2648</name>
</gene>
<dbReference type="PROSITE" id="PS50042">
    <property type="entry name" value="CNMP_BINDING_3"/>
    <property type="match status" value="1"/>
</dbReference>
<dbReference type="SUPFAM" id="SSF51206">
    <property type="entry name" value="cAMP-binding domain-like"/>
    <property type="match status" value="1"/>
</dbReference>
<dbReference type="AlphaFoldDB" id="A0A0N0UN40"/>
<proteinExistence type="predicted"/>
<dbReference type="Proteomes" id="UP000037716">
    <property type="component" value="Unassembled WGS sequence"/>
</dbReference>
<dbReference type="EMBL" id="LGBR01000001">
    <property type="protein sequence ID" value="KOY50524.1"/>
    <property type="molecule type" value="Genomic_DNA"/>
</dbReference>
<evidence type="ECO:0000313" key="2">
    <source>
        <dbReference type="EMBL" id="KOY50524.1"/>
    </source>
</evidence>
<feature type="domain" description="Cyclic nucleotide-binding" evidence="1">
    <location>
        <begin position="10"/>
        <end position="113"/>
    </location>
</feature>
<dbReference type="STRING" id="1300348.I602_84"/>
<evidence type="ECO:0000313" key="3">
    <source>
        <dbReference type="EMBL" id="SEE60195.1"/>
    </source>
</evidence>
<dbReference type="CDD" id="cd00038">
    <property type="entry name" value="CAP_ED"/>
    <property type="match status" value="1"/>
</dbReference>